<dbReference type="InterPro" id="IPR014871">
    <property type="entry name" value="dUTPase/dCTP_pyrophosphatase"/>
</dbReference>
<dbReference type="InterPro" id="IPR016947">
    <property type="entry name" value="UCP030140"/>
</dbReference>
<organism evidence="1 2">
    <name type="scientific">Lentilactobacillus parafarraginis DSM 18390 = JCM 14109</name>
    <dbReference type="NCBI Taxonomy" id="1423786"/>
    <lineage>
        <taxon>Bacteria</taxon>
        <taxon>Bacillati</taxon>
        <taxon>Bacillota</taxon>
        <taxon>Bacilli</taxon>
        <taxon>Lactobacillales</taxon>
        <taxon>Lactobacillaceae</taxon>
        <taxon>Lentilactobacillus</taxon>
    </lineage>
</organism>
<dbReference type="SUPFAM" id="SSF101386">
    <property type="entry name" value="all-alpha NTP pyrophosphatases"/>
    <property type="match status" value="1"/>
</dbReference>
<dbReference type="AlphaFoldDB" id="A0A0R1Z1F1"/>
<dbReference type="Proteomes" id="UP000051010">
    <property type="component" value="Unassembled WGS sequence"/>
</dbReference>
<evidence type="ECO:0000313" key="1">
    <source>
        <dbReference type="EMBL" id="KRM44828.1"/>
    </source>
</evidence>
<protein>
    <submittedName>
        <fullName evidence="1">dUTP diphosphatase</fullName>
    </submittedName>
</protein>
<name>A0A0R1Z1F1_9LACO</name>
<reference evidence="1 2" key="1">
    <citation type="journal article" date="2015" name="Genome Announc.">
        <title>Expanding the biotechnology potential of lactobacilli through comparative genomics of 213 strains and associated genera.</title>
        <authorList>
            <person name="Sun Z."/>
            <person name="Harris H.M."/>
            <person name="McCann A."/>
            <person name="Guo C."/>
            <person name="Argimon S."/>
            <person name="Zhang W."/>
            <person name="Yang X."/>
            <person name="Jeffery I.B."/>
            <person name="Cooney J.C."/>
            <person name="Kagawa T.F."/>
            <person name="Liu W."/>
            <person name="Song Y."/>
            <person name="Salvetti E."/>
            <person name="Wrobel A."/>
            <person name="Rasinkangas P."/>
            <person name="Parkhill J."/>
            <person name="Rea M.C."/>
            <person name="O'Sullivan O."/>
            <person name="Ritari J."/>
            <person name="Douillard F.P."/>
            <person name="Paul Ross R."/>
            <person name="Yang R."/>
            <person name="Briner A.E."/>
            <person name="Felis G.E."/>
            <person name="de Vos W.M."/>
            <person name="Barrangou R."/>
            <person name="Klaenhammer T.R."/>
            <person name="Caufield P.W."/>
            <person name="Cui Y."/>
            <person name="Zhang H."/>
            <person name="O'Toole P.W."/>
        </authorList>
    </citation>
    <scope>NUCLEOTIDE SEQUENCE [LARGE SCALE GENOMIC DNA]</scope>
    <source>
        <strain evidence="1 2">DSM 18390</strain>
    </source>
</reference>
<evidence type="ECO:0000313" key="2">
    <source>
        <dbReference type="Proteomes" id="UP000051010"/>
    </source>
</evidence>
<dbReference type="PIRSF" id="PIRSF030140">
    <property type="entry name" value="UCP030140"/>
    <property type="match status" value="1"/>
</dbReference>
<dbReference type="EMBL" id="AZFZ01000009">
    <property type="protein sequence ID" value="KRM44828.1"/>
    <property type="molecule type" value="Genomic_DNA"/>
</dbReference>
<dbReference type="PATRIC" id="fig|1423786.4.peg.3087"/>
<dbReference type="CDD" id="cd11527">
    <property type="entry name" value="NTP-PPase_dUTPase"/>
    <property type="match status" value="1"/>
</dbReference>
<proteinExistence type="predicted"/>
<gene>
    <name evidence="1" type="ORF">FD47_GL002935</name>
</gene>
<dbReference type="Pfam" id="PF08761">
    <property type="entry name" value="dUTPase_2"/>
    <property type="match status" value="1"/>
</dbReference>
<sequence length="181" mass="21290">MSLDLQALIASSVSLNRQIETKKQLFWSNDARIKNAFVSLDVELAEMANTSEWFKVWKTHRGKQDPDKTPRETLLYEYVDALDFFLLISNLRNWNHIVLTSGDDLTKISKLKKSDDLDKQYLAMKRMLFDAYFNRSGDSFGHAWRLFLKFGLVDFGYSEDEIERAFNEKNQINLKRQNSNY</sequence>
<dbReference type="Gene3D" id="1.10.4010.10">
    <property type="entry name" value="Type II deoxyuridine triphosphatase"/>
    <property type="match status" value="1"/>
</dbReference>
<accession>A0A0R1Z1F1</accession>
<comment type="caution">
    <text evidence="1">The sequence shown here is derived from an EMBL/GenBank/DDBJ whole genome shotgun (WGS) entry which is preliminary data.</text>
</comment>